<sequence length="79" mass="9059">MTGKRAGKRAGKRTGKRAGKWTGKRAGKWTGKRAGKWTGKWTDKWTGKEEAMFHLPYPLQLPWIVDYLLHRPVVPVADR</sequence>
<name>X0CAK8_FUSOX</name>
<evidence type="ECO:0000313" key="3">
    <source>
        <dbReference type="Proteomes" id="UP000030663"/>
    </source>
</evidence>
<proteinExistence type="predicted"/>
<dbReference type="Proteomes" id="UP000030663">
    <property type="component" value="Unassembled WGS sequence"/>
</dbReference>
<reference evidence="2 3" key="1">
    <citation type="submission" date="2011-11" db="EMBL/GenBank/DDBJ databases">
        <title>The Genome Sequence of Fusarium oxysporum PHW815.</title>
        <authorList>
            <consortium name="The Broad Institute Genome Sequencing Platform"/>
            <person name="Ma L.-J."/>
            <person name="Gale L.R."/>
            <person name="Schwartz D.C."/>
            <person name="Zhou S."/>
            <person name="Corby-Kistler H."/>
            <person name="Young S.K."/>
            <person name="Zeng Q."/>
            <person name="Gargeya S."/>
            <person name="Fitzgerald M."/>
            <person name="Haas B."/>
            <person name="Abouelleil A."/>
            <person name="Alvarado L."/>
            <person name="Arachchi H.M."/>
            <person name="Berlin A."/>
            <person name="Brown A."/>
            <person name="Chapman S.B."/>
            <person name="Chen Z."/>
            <person name="Dunbar C."/>
            <person name="Freedman E."/>
            <person name="Gearin G."/>
            <person name="Goldberg J."/>
            <person name="Griggs A."/>
            <person name="Gujja S."/>
            <person name="Heiman D."/>
            <person name="Howarth C."/>
            <person name="Larson L."/>
            <person name="Lui A."/>
            <person name="MacDonald P.J.P."/>
            <person name="Montmayeur A."/>
            <person name="Murphy C."/>
            <person name="Neiman D."/>
            <person name="Pearson M."/>
            <person name="Priest M."/>
            <person name="Roberts A."/>
            <person name="Saif S."/>
            <person name="Shea T."/>
            <person name="Shenoy N."/>
            <person name="Sisk P."/>
            <person name="Stolte C."/>
            <person name="Sykes S."/>
            <person name="Wortman J."/>
            <person name="Nusbaum C."/>
            <person name="Birren B."/>
        </authorList>
    </citation>
    <scope>NUCLEOTIDE SEQUENCE [LARGE SCALE GENOMIC DNA]</scope>
    <source>
        <strain evidence="2 3">54005</strain>
    </source>
</reference>
<organism evidence="2 3">
    <name type="scientific">Fusarium oxysporum f. sp. raphani 54005</name>
    <dbReference type="NCBI Taxonomy" id="1089458"/>
    <lineage>
        <taxon>Eukaryota</taxon>
        <taxon>Fungi</taxon>
        <taxon>Dikarya</taxon>
        <taxon>Ascomycota</taxon>
        <taxon>Pezizomycotina</taxon>
        <taxon>Sordariomycetes</taxon>
        <taxon>Hypocreomycetidae</taxon>
        <taxon>Hypocreales</taxon>
        <taxon>Nectriaceae</taxon>
        <taxon>Fusarium</taxon>
        <taxon>Fusarium oxysporum species complex</taxon>
    </lineage>
</organism>
<accession>X0CAK8</accession>
<protein>
    <submittedName>
        <fullName evidence="2">Uncharacterized protein</fullName>
    </submittedName>
</protein>
<feature type="compositionally biased region" description="Basic residues" evidence="1">
    <location>
        <begin position="1"/>
        <end position="35"/>
    </location>
</feature>
<dbReference type="AlphaFoldDB" id="X0CAK8"/>
<evidence type="ECO:0000313" key="2">
    <source>
        <dbReference type="EMBL" id="EXK79697.1"/>
    </source>
</evidence>
<dbReference type="EMBL" id="JH658463">
    <property type="protein sequence ID" value="EXK79697.1"/>
    <property type="molecule type" value="Genomic_DNA"/>
</dbReference>
<evidence type="ECO:0000256" key="1">
    <source>
        <dbReference type="SAM" id="MobiDB-lite"/>
    </source>
</evidence>
<keyword evidence="3" id="KW-1185">Reference proteome</keyword>
<dbReference type="HOGENOM" id="CLU_169123_0_0_1"/>
<feature type="region of interest" description="Disordered" evidence="1">
    <location>
        <begin position="1"/>
        <end position="38"/>
    </location>
</feature>
<gene>
    <name evidence="2" type="ORF">FOQG_15722</name>
</gene>